<accession>A0A8J8XIC4</accession>
<organism evidence="1">
    <name type="scientific">Oryza sativa subsp. japonica</name>
    <name type="common">Rice</name>
    <dbReference type="NCBI Taxonomy" id="39947"/>
    <lineage>
        <taxon>Eukaryota</taxon>
        <taxon>Viridiplantae</taxon>
        <taxon>Streptophyta</taxon>
        <taxon>Embryophyta</taxon>
        <taxon>Tracheophyta</taxon>
        <taxon>Spermatophyta</taxon>
        <taxon>Magnoliopsida</taxon>
        <taxon>Liliopsida</taxon>
        <taxon>Poales</taxon>
        <taxon>Poaceae</taxon>
        <taxon>BOP clade</taxon>
        <taxon>Oryzoideae</taxon>
        <taxon>Oryzeae</taxon>
        <taxon>Oryzinae</taxon>
        <taxon>Oryza</taxon>
        <taxon>Oryza sativa</taxon>
    </lineage>
</organism>
<name>A0A8J8XIC4_ORYSJ</name>
<dbReference type="Proteomes" id="UP000007752">
    <property type="component" value="Chromosome 11"/>
</dbReference>
<dbReference type="AlphaFoldDB" id="A0A8J8XIC4"/>
<sequence length="62" mass="7538">MTAAYQWMTLSSFRWLEELCREAEVGYVDIRCLTETRIESIYFDFKLMFRSDIWCTTCSWGF</sequence>
<gene>
    <name evidence="1" type="ORF">OsJ_33815</name>
</gene>
<dbReference type="EMBL" id="CM000148">
    <property type="protein sequence ID" value="EEE52060.1"/>
    <property type="molecule type" value="Genomic_DNA"/>
</dbReference>
<evidence type="ECO:0000313" key="1">
    <source>
        <dbReference type="EMBL" id="EEE52060.1"/>
    </source>
</evidence>
<protein>
    <submittedName>
        <fullName evidence="1">Uncharacterized protein</fullName>
    </submittedName>
</protein>
<dbReference type="Gramene" id="Os11t0457700-01">
    <property type="protein sequence ID" value="Os11t0457700-01"/>
    <property type="gene ID" value="Os11g0457700"/>
</dbReference>
<reference evidence="1" key="2">
    <citation type="submission" date="2008-12" db="EMBL/GenBank/DDBJ databases">
        <title>Improved gene annotation of the rice (Oryza sativa) genomes.</title>
        <authorList>
            <person name="Wang J."/>
            <person name="Li R."/>
            <person name="Fan W."/>
            <person name="Huang Q."/>
            <person name="Zhang J."/>
            <person name="Zhou Y."/>
            <person name="Hu Y."/>
            <person name="Zi S."/>
            <person name="Li J."/>
            <person name="Ni P."/>
            <person name="Zheng H."/>
            <person name="Zhang Y."/>
            <person name="Zhao M."/>
            <person name="Hao Q."/>
            <person name="McDermott J."/>
            <person name="Samudrala R."/>
            <person name="Kristiansen K."/>
            <person name="Wong G.K.-S."/>
        </authorList>
    </citation>
    <scope>NUCLEOTIDE SEQUENCE</scope>
</reference>
<dbReference type="HOGENOM" id="CLU_2908161_0_0_1"/>
<reference evidence="1" key="1">
    <citation type="journal article" date="2005" name="PLoS Biol.">
        <title>The genomes of Oryza sativa: a history of duplications.</title>
        <authorList>
            <person name="Yu J."/>
            <person name="Wang J."/>
            <person name="Lin W."/>
            <person name="Li S."/>
            <person name="Li H."/>
            <person name="Zhou J."/>
            <person name="Ni P."/>
            <person name="Dong W."/>
            <person name="Hu S."/>
            <person name="Zeng C."/>
            <person name="Zhang J."/>
            <person name="Zhang Y."/>
            <person name="Li R."/>
            <person name="Xu Z."/>
            <person name="Li S."/>
            <person name="Li X."/>
            <person name="Zheng H."/>
            <person name="Cong L."/>
            <person name="Lin L."/>
            <person name="Yin J."/>
            <person name="Geng J."/>
            <person name="Li G."/>
            <person name="Shi J."/>
            <person name="Liu J."/>
            <person name="Lv H."/>
            <person name="Li J."/>
            <person name="Wang J."/>
            <person name="Deng Y."/>
            <person name="Ran L."/>
            <person name="Shi X."/>
            <person name="Wang X."/>
            <person name="Wu Q."/>
            <person name="Li C."/>
            <person name="Ren X."/>
            <person name="Wang J."/>
            <person name="Wang X."/>
            <person name="Li D."/>
            <person name="Liu D."/>
            <person name="Zhang X."/>
            <person name="Ji Z."/>
            <person name="Zhao W."/>
            <person name="Sun Y."/>
            <person name="Zhang Z."/>
            <person name="Bao J."/>
            <person name="Han Y."/>
            <person name="Dong L."/>
            <person name="Ji J."/>
            <person name="Chen P."/>
            <person name="Wu S."/>
            <person name="Liu J."/>
            <person name="Xiao Y."/>
            <person name="Bu D."/>
            <person name="Tan J."/>
            <person name="Yang L."/>
            <person name="Ye C."/>
            <person name="Zhang J."/>
            <person name="Xu J."/>
            <person name="Zhou Y."/>
            <person name="Yu Y."/>
            <person name="Zhang B."/>
            <person name="Zhuang S."/>
            <person name="Wei H."/>
            <person name="Liu B."/>
            <person name="Lei M."/>
            <person name="Yu H."/>
            <person name="Li Y."/>
            <person name="Xu H."/>
            <person name="Wei S."/>
            <person name="He X."/>
            <person name="Fang L."/>
            <person name="Zhang Z."/>
            <person name="Zhang Y."/>
            <person name="Huang X."/>
            <person name="Su Z."/>
            <person name="Tong W."/>
            <person name="Li J."/>
            <person name="Tong Z."/>
            <person name="Li S."/>
            <person name="Ye J."/>
            <person name="Wang L."/>
            <person name="Fang L."/>
            <person name="Lei T."/>
            <person name="Chen C."/>
            <person name="Chen H."/>
            <person name="Xu Z."/>
            <person name="Li H."/>
            <person name="Huang H."/>
            <person name="Zhang F."/>
            <person name="Xu H."/>
            <person name="Li N."/>
            <person name="Zhao C."/>
            <person name="Li S."/>
            <person name="Dong L."/>
            <person name="Huang Y."/>
            <person name="Li L."/>
            <person name="Xi Y."/>
            <person name="Qi Q."/>
            <person name="Li W."/>
            <person name="Zhang B."/>
            <person name="Hu W."/>
            <person name="Zhang Y."/>
            <person name="Tian X."/>
            <person name="Jiao Y."/>
            <person name="Liang X."/>
            <person name="Jin J."/>
            <person name="Gao L."/>
            <person name="Zheng W."/>
            <person name="Hao B."/>
            <person name="Liu S."/>
            <person name="Wang W."/>
            <person name="Yuan L."/>
            <person name="Cao M."/>
            <person name="McDermott J."/>
            <person name="Samudrala R."/>
            <person name="Wang J."/>
            <person name="Wong G.K."/>
            <person name="Yang H."/>
        </authorList>
    </citation>
    <scope>NUCLEOTIDE SEQUENCE [LARGE SCALE GENOMIC DNA]</scope>
</reference>
<proteinExistence type="predicted"/>